<feature type="compositionally biased region" description="Low complexity" evidence="1">
    <location>
        <begin position="142"/>
        <end position="153"/>
    </location>
</feature>
<evidence type="ECO:0000256" key="1">
    <source>
        <dbReference type="SAM" id="MobiDB-lite"/>
    </source>
</evidence>
<name>A0A6J4J940_9PROT</name>
<sequence>ETLARPPGRLGGRARGRAGLGEPAARRAAPRRRRRRPAPPRGRGRRALARARAGAARSGRALHRRAGRAAHGADRGALPVRAALAPGGAARHRAFPARLPHGRVDGAGARHRLLHGRRLRRRARRPARRRLGAAHPRHAAGRRAVAAAPARAAAARRRVDAGRLPTGPAGGAAGGHGLPR</sequence>
<feature type="compositionally biased region" description="Gly residues" evidence="1">
    <location>
        <begin position="168"/>
        <end position="180"/>
    </location>
</feature>
<feature type="region of interest" description="Disordered" evidence="1">
    <location>
        <begin position="1"/>
        <end position="74"/>
    </location>
</feature>
<evidence type="ECO:0000313" key="2">
    <source>
        <dbReference type="EMBL" id="CAA9270209.1"/>
    </source>
</evidence>
<reference evidence="2" key="1">
    <citation type="submission" date="2020-02" db="EMBL/GenBank/DDBJ databases">
        <authorList>
            <person name="Meier V. D."/>
        </authorList>
    </citation>
    <scope>NUCLEOTIDE SEQUENCE</scope>
    <source>
        <strain evidence="2">AVDCRST_MAG08</strain>
    </source>
</reference>
<dbReference type="AlphaFoldDB" id="A0A6J4J940"/>
<gene>
    <name evidence="2" type="ORF">AVDCRST_MAG08-3144</name>
</gene>
<feature type="non-terminal residue" evidence="2">
    <location>
        <position position="1"/>
    </location>
</feature>
<organism evidence="2">
    <name type="scientific">uncultured Acetobacteraceae bacterium</name>
    <dbReference type="NCBI Taxonomy" id="169975"/>
    <lineage>
        <taxon>Bacteria</taxon>
        <taxon>Pseudomonadati</taxon>
        <taxon>Pseudomonadota</taxon>
        <taxon>Alphaproteobacteria</taxon>
        <taxon>Acetobacterales</taxon>
        <taxon>Acetobacteraceae</taxon>
        <taxon>environmental samples</taxon>
    </lineage>
</organism>
<protein>
    <submittedName>
        <fullName evidence="2">Uncharacterized protein</fullName>
    </submittedName>
</protein>
<dbReference type="EMBL" id="CADCTG010000235">
    <property type="protein sequence ID" value="CAA9270209.1"/>
    <property type="molecule type" value="Genomic_DNA"/>
</dbReference>
<feature type="compositionally biased region" description="Basic residues" evidence="1">
    <location>
        <begin position="123"/>
        <end position="141"/>
    </location>
</feature>
<feature type="compositionally biased region" description="Basic residues" evidence="1">
    <location>
        <begin position="28"/>
        <end position="49"/>
    </location>
</feature>
<accession>A0A6J4J940</accession>
<feature type="non-terminal residue" evidence="2">
    <location>
        <position position="180"/>
    </location>
</feature>
<feature type="region of interest" description="Disordered" evidence="1">
    <location>
        <begin position="123"/>
        <end position="180"/>
    </location>
</feature>
<proteinExistence type="predicted"/>
<feature type="compositionally biased region" description="Low complexity" evidence="1">
    <location>
        <begin position="50"/>
        <end position="59"/>
    </location>
</feature>